<keyword evidence="2" id="KW-0227">DNA damage</keyword>
<dbReference type="GO" id="GO:0006303">
    <property type="term" value="P:double-strand break repair via nonhomologous end joining"/>
    <property type="evidence" value="ECO:0007669"/>
    <property type="project" value="UniProtKB-ARBA"/>
</dbReference>
<dbReference type="OrthoDB" id="2155935at2759"/>
<evidence type="ECO:0000256" key="2">
    <source>
        <dbReference type="ARBA" id="ARBA00022763"/>
    </source>
</evidence>
<keyword evidence="3" id="KW-0234">DNA repair</keyword>
<dbReference type="AlphaFoldDB" id="A0A1X2H221"/>
<sequence length="106" mass="12401">MDALLPLRWRSIEKDNVTYYIKHHFGDSQYSIVVTDLRRVWSTKAYKDDVSELAASYSIVLETDAQMKSLLGRLKLFFQNPAQCELGTSRNKVKSVLYHKYMYTKS</sequence>
<dbReference type="EMBL" id="MCGN01000010">
    <property type="protein sequence ID" value="ORY91843.1"/>
    <property type="molecule type" value="Genomic_DNA"/>
</dbReference>
<dbReference type="InParanoid" id="A0A1X2H221"/>
<name>A0A1X2H221_SYNRA</name>
<evidence type="ECO:0000259" key="5">
    <source>
        <dbReference type="Pfam" id="PF09302"/>
    </source>
</evidence>
<protein>
    <recommendedName>
        <fullName evidence="5">XLF-like N-terminal domain-containing protein</fullName>
    </recommendedName>
</protein>
<gene>
    <name evidence="6" type="ORF">BCR43DRAFT_497379</name>
</gene>
<dbReference type="Pfam" id="PF09302">
    <property type="entry name" value="XLF"/>
    <property type="match status" value="1"/>
</dbReference>
<dbReference type="InterPro" id="IPR015381">
    <property type="entry name" value="XLF-like_N"/>
</dbReference>
<dbReference type="CDD" id="cd22285">
    <property type="entry name" value="HD_XLF_N"/>
    <property type="match status" value="1"/>
</dbReference>
<evidence type="ECO:0000256" key="1">
    <source>
        <dbReference type="ARBA" id="ARBA00004123"/>
    </source>
</evidence>
<keyword evidence="7" id="KW-1185">Reference proteome</keyword>
<proteinExistence type="predicted"/>
<accession>A0A1X2H221</accession>
<dbReference type="Gene3D" id="2.170.210.10">
    <property type="entry name" value="DNA double-strand break repair and VJ recombination XRCC4, N-terminal"/>
    <property type="match status" value="1"/>
</dbReference>
<comment type="subcellular location">
    <subcellularLocation>
        <location evidence="1">Nucleus</location>
    </subcellularLocation>
</comment>
<comment type="caution">
    <text evidence="6">The sequence shown here is derived from an EMBL/GenBank/DDBJ whole genome shotgun (WGS) entry which is preliminary data.</text>
</comment>
<keyword evidence="4" id="KW-0539">Nucleus</keyword>
<evidence type="ECO:0000313" key="6">
    <source>
        <dbReference type="EMBL" id="ORY91843.1"/>
    </source>
</evidence>
<reference evidence="6 7" key="1">
    <citation type="submission" date="2016-07" db="EMBL/GenBank/DDBJ databases">
        <title>Pervasive Adenine N6-methylation of Active Genes in Fungi.</title>
        <authorList>
            <consortium name="DOE Joint Genome Institute"/>
            <person name="Mondo S.J."/>
            <person name="Dannebaum R.O."/>
            <person name="Kuo R.C."/>
            <person name="Labutti K."/>
            <person name="Haridas S."/>
            <person name="Kuo A."/>
            <person name="Salamov A."/>
            <person name="Ahrendt S.R."/>
            <person name="Lipzen A."/>
            <person name="Sullivan W."/>
            <person name="Andreopoulos W.B."/>
            <person name="Clum A."/>
            <person name="Lindquist E."/>
            <person name="Daum C."/>
            <person name="Ramamoorthy G.K."/>
            <person name="Gryganskyi A."/>
            <person name="Culley D."/>
            <person name="Magnuson J.K."/>
            <person name="James T.Y."/>
            <person name="O'Malley M.A."/>
            <person name="Stajich J.E."/>
            <person name="Spatafora J.W."/>
            <person name="Visel A."/>
            <person name="Grigoriev I.V."/>
        </authorList>
    </citation>
    <scope>NUCLEOTIDE SEQUENCE [LARGE SCALE GENOMIC DNA]</scope>
    <source>
        <strain evidence="6 7">NRRL 2496</strain>
    </source>
</reference>
<evidence type="ECO:0000256" key="4">
    <source>
        <dbReference type="ARBA" id="ARBA00023242"/>
    </source>
</evidence>
<dbReference type="Proteomes" id="UP000242180">
    <property type="component" value="Unassembled WGS sequence"/>
</dbReference>
<dbReference type="InterPro" id="IPR038051">
    <property type="entry name" value="XRCC4-like_N_sf"/>
</dbReference>
<dbReference type="GO" id="GO:0005634">
    <property type="term" value="C:nucleus"/>
    <property type="evidence" value="ECO:0007669"/>
    <property type="project" value="UniProtKB-SubCell"/>
</dbReference>
<evidence type="ECO:0000256" key="3">
    <source>
        <dbReference type="ARBA" id="ARBA00023204"/>
    </source>
</evidence>
<feature type="domain" description="XLF-like N-terminal" evidence="5">
    <location>
        <begin position="8"/>
        <end position="88"/>
    </location>
</feature>
<organism evidence="6 7">
    <name type="scientific">Syncephalastrum racemosum</name>
    <name type="common">Filamentous fungus</name>
    <dbReference type="NCBI Taxonomy" id="13706"/>
    <lineage>
        <taxon>Eukaryota</taxon>
        <taxon>Fungi</taxon>
        <taxon>Fungi incertae sedis</taxon>
        <taxon>Mucoromycota</taxon>
        <taxon>Mucoromycotina</taxon>
        <taxon>Mucoromycetes</taxon>
        <taxon>Mucorales</taxon>
        <taxon>Syncephalastraceae</taxon>
        <taxon>Syncephalastrum</taxon>
    </lineage>
</organism>
<evidence type="ECO:0000313" key="7">
    <source>
        <dbReference type="Proteomes" id="UP000242180"/>
    </source>
</evidence>